<dbReference type="EC" id="3.1.4.4" evidence="3"/>
<dbReference type="GO" id="GO:0016042">
    <property type="term" value="P:lipid catabolic process"/>
    <property type="evidence" value="ECO:0007669"/>
    <property type="project" value="UniProtKB-KW"/>
</dbReference>
<dbReference type="GO" id="GO:0016891">
    <property type="term" value="F:RNA endonuclease activity producing 5'-phosphomonoesters, hydrolytic mechanism"/>
    <property type="evidence" value="ECO:0007669"/>
    <property type="project" value="TreeGrafter"/>
</dbReference>
<reference evidence="8 9" key="1">
    <citation type="submission" date="2014-02" db="EMBL/GenBank/DDBJ databases">
        <title>Kosmotoga genome sequencing.</title>
        <authorList>
            <person name="Pollo S.M."/>
            <person name="Charchuk R."/>
            <person name="Nesbo C.L."/>
        </authorList>
    </citation>
    <scope>NUCLEOTIDE SEQUENCE [LARGE SCALE GENOMIC DNA]</scope>
    <source>
        <strain evidence="8 9">S304</strain>
    </source>
</reference>
<evidence type="ECO:0000256" key="2">
    <source>
        <dbReference type="ARBA" id="ARBA00008664"/>
    </source>
</evidence>
<dbReference type="PANTHER" id="PTHR43856:SF1">
    <property type="entry name" value="MITOCHONDRIAL CARDIOLIPIN HYDROLASE"/>
    <property type="match status" value="1"/>
</dbReference>
<evidence type="ECO:0000256" key="3">
    <source>
        <dbReference type="ARBA" id="ARBA00012027"/>
    </source>
</evidence>
<dbReference type="OrthoDB" id="37007at2"/>
<evidence type="ECO:0000313" key="9">
    <source>
        <dbReference type="Proteomes" id="UP000077339"/>
    </source>
</evidence>
<dbReference type="RefSeq" id="WP_068346237.1">
    <property type="nucleotide sequence ID" value="NZ_JFHK01000004.1"/>
</dbReference>
<dbReference type="PROSITE" id="PS50035">
    <property type="entry name" value="PLD"/>
    <property type="match status" value="2"/>
</dbReference>
<evidence type="ECO:0000259" key="7">
    <source>
        <dbReference type="PROSITE" id="PS50035"/>
    </source>
</evidence>
<protein>
    <recommendedName>
        <fullName evidence="3">phospholipase D</fullName>
        <ecNumber evidence="3">3.1.4.4</ecNumber>
    </recommendedName>
</protein>
<organism evidence="8 9">
    <name type="scientific">Kosmotoga arenicorallina S304</name>
    <dbReference type="NCBI Taxonomy" id="1453497"/>
    <lineage>
        <taxon>Bacteria</taxon>
        <taxon>Thermotogati</taxon>
        <taxon>Thermotogota</taxon>
        <taxon>Thermotogae</taxon>
        <taxon>Kosmotogales</taxon>
        <taxon>Kosmotogaceae</taxon>
        <taxon>Kosmotoga</taxon>
    </lineage>
</organism>
<feature type="domain" description="PLD phosphodiesterase" evidence="7">
    <location>
        <begin position="101"/>
        <end position="128"/>
    </location>
</feature>
<name>A0A182C7J6_9BACT</name>
<dbReference type="Gene3D" id="3.30.870.10">
    <property type="entry name" value="Endonuclease Chain A"/>
    <property type="match status" value="2"/>
</dbReference>
<evidence type="ECO:0000256" key="6">
    <source>
        <dbReference type="ARBA" id="ARBA00023098"/>
    </source>
</evidence>
<dbReference type="SMART" id="SM00155">
    <property type="entry name" value="PLDc"/>
    <property type="match status" value="2"/>
</dbReference>
<keyword evidence="9" id="KW-1185">Reference proteome</keyword>
<comment type="catalytic activity">
    <reaction evidence="1">
        <text>a 1,2-diacyl-sn-glycero-3-phosphocholine + H2O = a 1,2-diacyl-sn-glycero-3-phosphate + choline + H(+)</text>
        <dbReference type="Rhea" id="RHEA:14445"/>
        <dbReference type="ChEBI" id="CHEBI:15354"/>
        <dbReference type="ChEBI" id="CHEBI:15377"/>
        <dbReference type="ChEBI" id="CHEBI:15378"/>
        <dbReference type="ChEBI" id="CHEBI:57643"/>
        <dbReference type="ChEBI" id="CHEBI:58608"/>
        <dbReference type="EC" id="3.1.4.4"/>
    </reaction>
</comment>
<keyword evidence="4" id="KW-0378">Hydrolase</keyword>
<dbReference type="Pfam" id="PF13091">
    <property type="entry name" value="PLDc_2"/>
    <property type="match status" value="2"/>
</dbReference>
<dbReference type="CDD" id="cd09116">
    <property type="entry name" value="PLDc_Nuc_like"/>
    <property type="match status" value="1"/>
</dbReference>
<dbReference type="STRING" id="1453497.AT15_07065"/>
<evidence type="ECO:0000313" key="8">
    <source>
        <dbReference type="EMBL" id="OAA31250.1"/>
    </source>
</evidence>
<comment type="caution">
    <text evidence="8">The sequence shown here is derived from an EMBL/GenBank/DDBJ whole genome shotgun (WGS) entry which is preliminary data.</text>
</comment>
<feature type="domain" description="PLD phosphodiesterase" evidence="7">
    <location>
        <begin position="249"/>
        <end position="276"/>
    </location>
</feature>
<evidence type="ECO:0000256" key="5">
    <source>
        <dbReference type="ARBA" id="ARBA00022963"/>
    </source>
</evidence>
<dbReference type="GO" id="GO:0006793">
    <property type="term" value="P:phosphorus metabolic process"/>
    <property type="evidence" value="ECO:0007669"/>
    <property type="project" value="UniProtKB-ARBA"/>
</dbReference>
<dbReference type="PANTHER" id="PTHR43856">
    <property type="entry name" value="CARDIOLIPIN HYDROLASE"/>
    <property type="match status" value="1"/>
</dbReference>
<dbReference type="Proteomes" id="UP000077339">
    <property type="component" value="Unassembled WGS sequence"/>
</dbReference>
<dbReference type="EMBL" id="JFHK01000004">
    <property type="protein sequence ID" value="OAA31250.1"/>
    <property type="molecule type" value="Genomic_DNA"/>
</dbReference>
<dbReference type="InterPro" id="IPR051406">
    <property type="entry name" value="PLD_domain"/>
</dbReference>
<proteinExistence type="inferred from homology"/>
<keyword evidence="5" id="KW-0442">Lipid degradation</keyword>
<dbReference type="PATRIC" id="fig|1453497.3.peg.1408"/>
<evidence type="ECO:0000256" key="1">
    <source>
        <dbReference type="ARBA" id="ARBA00000798"/>
    </source>
</evidence>
<accession>A0A182C7J6</accession>
<keyword evidence="6" id="KW-0443">Lipid metabolism</keyword>
<dbReference type="GO" id="GO:0004630">
    <property type="term" value="F:phospholipase D activity"/>
    <property type="evidence" value="ECO:0007669"/>
    <property type="project" value="UniProtKB-EC"/>
</dbReference>
<dbReference type="InterPro" id="IPR001736">
    <property type="entry name" value="PLipase_D/transphosphatidylase"/>
</dbReference>
<dbReference type="InterPro" id="IPR025202">
    <property type="entry name" value="PLD-like_dom"/>
</dbReference>
<dbReference type="AlphaFoldDB" id="A0A182C7J6"/>
<sequence>MSSIKILLTFLVLFFGISLYSSTIEYYSSEKYSLSESVIQLLDTAESTVLFVSYSLDETKVIDKLNELVKRGIYVEGIVDNSSIFRSLSHDLLFKLECDNSQALIHAKFMIIDGHYAVVSTGNLTHGGLSEDSNILLCFKSEEVALGLMNFYQAIKKGERAPDFQVENAYFYLTPHENIDEIILKKLQSAKREIFFLIYAFTDPRFLTVFKYMASKGIDVKGVVDDWNISSSYLYKYFSPGLGLRFNKEKWLLHDKTLIIDRRFIITGSANFTKSAWSKNRELVVIIESEDLAKAFISHFNYLWEVSGYGD</sequence>
<dbReference type="SUPFAM" id="SSF56024">
    <property type="entry name" value="Phospholipase D/nuclease"/>
    <property type="match status" value="2"/>
</dbReference>
<evidence type="ECO:0000256" key="4">
    <source>
        <dbReference type="ARBA" id="ARBA00022801"/>
    </source>
</evidence>
<gene>
    <name evidence="8" type="ORF">AT15_07065</name>
</gene>
<comment type="similarity">
    <text evidence="2">Belongs to the phospholipase D family.</text>
</comment>